<evidence type="ECO:0000313" key="1">
    <source>
        <dbReference type="EMBL" id="KAH7860128.1"/>
    </source>
</evidence>
<organism evidence="1 2">
    <name type="scientific">Vaccinium darrowii</name>
    <dbReference type="NCBI Taxonomy" id="229202"/>
    <lineage>
        <taxon>Eukaryota</taxon>
        <taxon>Viridiplantae</taxon>
        <taxon>Streptophyta</taxon>
        <taxon>Embryophyta</taxon>
        <taxon>Tracheophyta</taxon>
        <taxon>Spermatophyta</taxon>
        <taxon>Magnoliopsida</taxon>
        <taxon>eudicotyledons</taxon>
        <taxon>Gunneridae</taxon>
        <taxon>Pentapetalae</taxon>
        <taxon>asterids</taxon>
        <taxon>Ericales</taxon>
        <taxon>Ericaceae</taxon>
        <taxon>Vaccinioideae</taxon>
        <taxon>Vaccinieae</taxon>
        <taxon>Vaccinium</taxon>
    </lineage>
</organism>
<proteinExistence type="predicted"/>
<keyword evidence="2" id="KW-1185">Reference proteome</keyword>
<protein>
    <submittedName>
        <fullName evidence="1">Uncharacterized protein</fullName>
    </submittedName>
</protein>
<name>A0ACB7Z2M1_9ERIC</name>
<dbReference type="EMBL" id="CM037154">
    <property type="protein sequence ID" value="KAH7860128.1"/>
    <property type="molecule type" value="Genomic_DNA"/>
</dbReference>
<sequence length="510" mass="55901">MDFQVPTDRIRQIQLSLRKQAGLSSYDPSDPTLPSLPSLRGAVAGFDPSPPYLRCKHCQGRLLRGLQSVICVYCGKRQPKDVTPDPIAFKSTFGYQWLLQSLDLDGSETVGPSIDENELYRGRNKPKEEISVSDLLSLEIPWPAESELSERSLANNELVQTKSPLNLAGVDLDNFFTEPKRDLVSHSMEDPRANSQSESVEMNAFSSQENVNLFQNVHQPSTAASSSEMTDNDGFSGWEADFQSADSGNQHEVSRSFDTFAGSTVDLSAHMDSVFGSGKDLEDEKTKHASNPLQSASDNQIQDGLWNNVNILTPHQGEQADVTISSKGLVAADNLYSHPSTSTDWLPDEKWQSSGTTAPENKTTIEDEDSFDIWNDFTSSTNAQDPFKNSLIQSSDQIASGEQISDITFSSSTNNFQEMDFSSLSQQDLFSGHVSDQTSSVETNIVPSEVPASDRLADVKVQLGGNVAQAANDGDTFNSETQSEHDVESILSQMHDLSFMLKSDLSVPSK</sequence>
<reference evidence="1 2" key="1">
    <citation type="journal article" date="2021" name="Hortic Res">
        <title>High-quality reference genome and annotation aids understanding of berry development for evergreen blueberry (Vaccinium darrowii).</title>
        <authorList>
            <person name="Yu J."/>
            <person name="Hulse-Kemp A.M."/>
            <person name="Babiker E."/>
            <person name="Staton M."/>
        </authorList>
    </citation>
    <scope>NUCLEOTIDE SEQUENCE [LARGE SCALE GENOMIC DNA]</scope>
    <source>
        <strain evidence="2">cv. NJ 8807/NJ 8810</strain>
        <tissue evidence="1">Young leaf</tissue>
    </source>
</reference>
<dbReference type="Proteomes" id="UP000828048">
    <property type="component" value="Chromosome 4"/>
</dbReference>
<comment type="caution">
    <text evidence="1">The sequence shown here is derived from an EMBL/GenBank/DDBJ whole genome shotgun (WGS) entry which is preliminary data.</text>
</comment>
<evidence type="ECO:0000313" key="2">
    <source>
        <dbReference type="Proteomes" id="UP000828048"/>
    </source>
</evidence>
<gene>
    <name evidence="1" type="ORF">Vadar_009672</name>
</gene>
<accession>A0ACB7Z2M1</accession>